<sequence length="53" mass="5794">MASASLFLPCSQRAMPRLLTQVSVEGCSGPSSFSMTLKARRCMVSPSLYLPWL</sequence>
<evidence type="ECO:0000313" key="1">
    <source>
        <dbReference type="EMBL" id="OJJ82687.1"/>
    </source>
</evidence>
<proteinExistence type="predicted"/>
<dbReference type="Proteomes" id="UP000184300">
    <property type="component" value="Unassembled WGS sequence"/>
</dbReference>
<dbReference type="RefSeq" id="XP_022399385.1">
    <property type="nucleotide sequence ID" value="XM_022546944.1"/>
</dbReference>
<protein>
    <submittedName>
        <fullName evidence="1">Uncharacterized protein</fullName>
    </submittedName>
</protein>
<reference evidence="2" key="1">
    <citation type="journal article" date="2017" name="Genome Biol.">
        <title>Comparative genomics reveals high biological diversity and specific adaptations in the industrially and medically important fungal genus Aspergillus.</title>
        <authorList>
            <person name="de Vries R.P."/>
            <person name="Riley R."/>
            <person name="Wiebenga A."/>
            <person name="Aguilar-Osorio G."/>
            <person name="Amillis S."/>
            <person name="Uchima C.A."/>
            <person name="Anderluh G."/>
            <person name="Asadollahi M."/>
            <person name="Askin M."/>
            <person name="Barry K."/>
            <person name="Battaglia E."/>
            <person name="Bayram O."/>
            <person name="Benocci T."/>
            <person name="Braus-Stromeyer S.A."/>
            <person name="Caldana C."/>
            <person name="Canovas D."/>
            <person name="Cerqueira G.C."/>
            <person name="Chen F."/>
            <person name="Chen W."/>
            <person name="Choi C."/>
            <person name="Clum A."/>
            <person name="Dos Santos R.A."/>
            <person name="Damasio A.R."/>
            <person name="Diallinas G."/>
            <person name="Emri T."/>
            <person name="Fekete E."/>
            <person name="Flipphi M."/>
            <person name="Freyberg S."/>
            <person name="Gallo A."/>
            <person name="Gournas C."/>
            <person name="Habgood R."/>
            <person name="Hainaut M."/>
            <person name="Harispe M.L."/>
            <person name="Henrissat B."/>
            <person name="Hilden K.S."/>
            <person name="Hope R."/>
            <person name="Hossain A."/>
            <person name="Karabika E."/>
            <person name="Karaffa L."/>
            <person name="Karanyi Z."/>
            <person name="Krasevec N."/>
            <person name="Kuo A."/>
            <person name="Kusch H."/>
            <person name="LaButti K."/>
            <person name="Lagendijk E.L."/>
            <person name="Lapidus A."/>
            <person name="Levasseur A."/>
            <person name="Lindquist E."/>
            <person name="Lipzen A."/>
            <person name="Logrieco A.F."/>
            <person name="MacCabe A."/>
            <person name="Maekelae M.R."/>
            <person name="Malavazi I."/>
            <person name="Melin P."/>
            <person name="Meyer V."/>
            <person name="Mielnichuk N."/>
            <person name="Miskei M."/>
            <person name="Molnar A.P."/>
            <person name="Mule G."/>
            <person name="Ngan C.Y."/>
            <person name="Orejas M."/>
            <person name="Orosz E."/>
            <person name="Ouedraogo J.P."/>
            <person name="Overkamp K.M."/>
            <person name="Park H.-S."/>
            <person name="Perrone G."/>
            <person name="Piumi F."/>
            <person name="Punt P.J."/>
            <person name="Ram A.F."/>
            <person name="Ramon A."/>
            <person name="Rauscher S."/>
            <person name="Record E."/>
            <person name="Riano-Pachon D.M."/>
            <person name="Robert V."/>
            <person name="Roehrig J."/>
            <person name="Ruller R."/>
            <person name="Salamov A."/>
            <person name="Salih N.S."/>
            <person name="Samson R.A."/>
            <person name="Sandor E."/>
            <person name="Sanguinetti M."/>
            <person name="Schuetze T."/>
            <person name="Sepcic K."/>
            <person name="Shelest E."/>
            <person name="Sherlock G."/>
            <person name="Sophianopoulou V."/>
            <person name="Squina F.M."/>
            <person name="Sun H."/>
            <person name="Susca A."/>
            <person name="Todd R.B."/>
            <person name="Tsang A."/>
            <person name="Unkles S.E."/>
            <person name="van de Wiele N."/>
            <person name="van Rossen-Uffink D."/>
            <person name="Oliveira J.V."/>
            <person name="Vesth T.C."/>
            <person name="Visser J."/>
            <person name="Yu J.-H."/>
            <person name="Zhou M."/>
            <person name="Andersen M.R."/>
            <person name="Archer D.B."/>
            <person name="Baker S.E."/>
            <person name="Benoit I."/>
            <person name="Brakhage A.A."/>
            <person name="Braus G.H."/>
            <person name="Fischer R."/>
            <person name="Frisvad J.C."/>
            <person name="Goldman G.H."/>
            <person name="Houbraken J."/>
            <person name="Oakley B."/>
            <person name="Pocsi I."/>
            <person name="Scazzocchio C."/>
            <person name="Seiboth B."/>
            <person name="vanKuyk P.A."/>
            <person name="Wortman J."/>
            <person name="Dyer P.S."/>
            <person name="Grigoriev I.V."/>
        </authorList>
    </citation>
    <scope>NUCLEOTIDE SEQUENCE [LARGE SCALE GENOMIC DNA]</scope>
    <source>
        <strain evidence="2">CBS 516.65</strain>
    </source>
</reference>
<dbReference type="VEuPathDB" id="FungiDB:ASPGLDRAFT_486713"/>
<gene>
    <name evidence="1" type="ORF">ASPGLDRAFT_486713</name>
</gene>
<dbReference type="AlphaFoldDB" id="A0A1L9VFI0"/>
<keyword evidence="2" id="KW-1185">Reference proteome</keyword>
<accession>A0A1L9VFI0</accession>
<dbReference type="GeneID" id="34463205"/>
<dbReference type="EMBL" id="KV878901">
    <property type="protein sequence ID" value="OJJ82687.1"/>
    <property type="molecule type" value="Genomic_DNA"/>
</dbReference>
<evidence type="ECO:0000313" key="2">
    <source>
        <dbReference type="Proteomes" id="UP000184300"/>
    </source>
</evidence>
<organism evidence="1 2">
    <name type="scientific">Aspergillus glaucus CBS 516.65</name>
    <dbReference type="NCBI Taxonomy" id="1160497"/>
    <lineage>
        <taxon>Eukaryota</taxon>
        <taxon>Fungi</taxon>
        <taxon>Dikarya</taxon>
        <taxon>Ascomycota</taxon>
        <taxon>Pezizomycotina</taxon>
        <taxon>Eurotiomycetes</taxon>
        <taxon>Eurotiomycetidae</taxon>
        <taxon>Eurotiales</taxon>
        <taxon>Aspergillaceae</taxon>
        <taxon>Aspergillus</taxon>
        <taxon>Aspergillus subgen. Aspergillus</taxon>
    </lineage>
</organism>
<name>A0A1L9VFI0_ASPGL</name>